<gene>
    <name evidence="2" type="ORF">SAMN05216260_13525</name>
</gene>
<proteinExistence type="predicted"/>
<dbReference type="Pfam" id="PF08667">
    <property type="entry name" value="BetR"/>
    <property type="match status" value="1"/>
</dbReference>
<dbReference type="InterPro" id="IPR010982">
    <property type="entry name" value="Lambda_DNA-bd_dom_sf"/>
</dbReference>
<dbReference type="Gene3D" id="1.10.260.40">
    <property type="entry name" value="lambda repressor-like DNA-binding domains"/>
    <property type="match status" value="1"/>
</dbReference>
<name>A0A1G7Y091_9ACTN</name>
<dbReference type="EMBL" id="FNAX01000035">
    <property type="protein sequence ID" value="SDG89753.1"/>
    <property type="molecule type" value="Genomic_DNA"/>
</dbReference>
<protein>
    <submittedName>
        <fullName evidence="2">BetR domain-containing protein</fullName>
    </submittedName>
</protein>
<reference evidence="2 3" key="1">
    <citation type="submission" date="2016-10" db="EMBL/GenBank/DDBJ databases">
        <authorList>
            <person name="de Groot N.N."/>
        </authorList>
    </citation>
    <scope>NUCLEOTIDE SEQUENCE [LARGE SCALE GENOMIC DNA]</scope>
    <source>
        <strain evidence="2 3">CGMCC 4.1859</strain>
    </source>
</reference>
<organism evidence="2 3">
    <name type="scientific">Streptomyces griseoaurantiacus</name>
    <dbReference type="NCBI Taxonomy" id="68213"/>
    <lineage>
        <taxon>Bacteria</taxon>
        <taxon>Bacillati</taxon>
        <taxon>Actinomycetota</taxon>
        <taxon>Actinomycetes</taxon>
        <taxon>Kitasatosporales</taxon>
        <taxon>Streptomycetaceae</taxon>
        <taxon>Streptomyces</taxon>
        <taxon>Streptomyces aurantiacus group</taxon>
    </lineage>
</organism>
<accession>A0A1G7Y091</accession>
<dbReference type="SUPFAM" id="SSF47413">
    <property type="entry name" value="lambda repressor-like DNA-binding domains"/>
    <property type="match status" value="1"/>
</dbReference>
<dbReference type="AlphaFoldDB" id="A0A1G7Y091"/>
<dbReference type="InterPro" id="IPR013975">
    <property type="entry name" value="Tscrpt_reg_BetR_N"/>
</dbReference>
<evidence type="ECO:0000313" key="3">
    <source>
        <dbReference type="Proteomes" id="UP000198614"/>
    </source>
</evidence>
<dbReference type="GO" id="GO:0003677">
    <property type="term" value="F:DNA binding"/>
    <property type="evidence" value="ECO:0007669"/>
    <property type="project" value="InterPro"/>
</dbReference>
<dbReference type="Proteomes" id="UP000198614">
    <property type="component" value="Unassembled WGS sequence"/>
</dbReference>
<sequence>MMMKLLCIIESNWLISMRNLHRLGYNEGVGLTLEESLRLTVAALMQVTGDSQRSVAAVLGLTQTQVSRRQSGAVSWSLRDVDVLAEHYGIGALDLLAGPTRACEALHAGRRRSVRAETKGASR</sequence>
<evidence type="ECO:0000313" key="2">
    <source>
        <dbReference type="EMBL" id="SDG89753.1"/>
    </source>
</evidence>
<feature type="domain" description="Transcription regulator BetR N-terminal" evidence="1">
    <location>
        <begin position="43"/>
        <end position="97"/>
    </location>
</feature>
<evidence type="ECO:0000259" key="1">
    <source>
        <dbReference type="Pfam" id="PF08667"/>
    </source>
</evidence>